<accession>A0ABY3RIU9</accession>
<dbReference type="Pfam" id="PF05988">
    <property type="entry name" value="DUF899"/>
    <property type="match status" value="1"/>
</dbReference>
<gene>
    <name evidence="1" type="ORF">LQG66_13645</name>
</gene>
<keyword evidence="2" id="KW-1185">Reference proteome</keyword>
<dbReference type="Proteomes" id="UP001431010">
    <property type="component" value="Chromosome"/>
</dbReference>
<dbReference type="InterPro" id="IPR010296">
    <property type="entry name" value="DUF899_thioredox"/>
</dbReference>
<protein>
    <submittedName>
        <fullName evidence="1">Thioredoxin family protein</fullName>
    </submittedName>
</protein>
<sequence>MTIPRIVSQADWTEAHRAHLAKEKAFIRERDALAAARRALPWVRVEKDYVFQTPKGPLSLGGLFQGRSQLIIYHFMMTPGDSHRCPGCSFLCDHIDGANQHLRHHDVSLVVVSRAPLAEIAPFKARMGWSFDWVSSEDNDFNFDYQVSFSDEQIVTGRANYNFAPMTGKSPDLPGVTVFYKSEAGDIFCTFQVRARGGDPLIGAYHYLDLTPNGRNETKRGMMSDWVRLHDEYDERGNRACHCGS</sequence>
<evidence type="ECO:0000313" key="2">
    <source>
        <dbReference type="Proteomes" id="UP001431010"/>
    </source>
</evidence>
<dbReference type="EMBL" id="CP088156">
    <property type="protein sequence ID" value="UFZ07281.1"/>
    <property type="molecule type" value="Genomic_DNA"/>
</dbReference>
<evidence type="ECO:0000313" key="1">
    <source>
        <dbReference type="EMBL" id="UFZ07281.1"/>
    </source>
</evidence>
<name>A0ABY3RIU9_9BRAD</name>
<dbReference type="RefSeq" id="WP_231326733.1">
    <property type="nucleotide sequence ID" value="NZ_CP088156.1"/>
</dbReference>
<proteinExistence type="predicted"/>
<reference evidence="1" key="1">
    <citation type="journal article" date="2024" name="Antonie Van Leeuwenhoek">
        <title>Bradyrhizobium ontarionense sp. nov., a novel bacterial symbiont isolated from Aeschynomene indica (Indian jointvetch), harbours photosynthesis, nitrogen fixation and nitrous oxide (N2O) reductase genes.</title>
        <authorList>
            <person name="Bromfield E.S.P."/>
            <person name="Cloutier S."/>
        </authorList>
    </citation>
    <scope>NUCLEOTIDE SEQUENCE</scope>
    <source>
        <strain evidence="1">A19</strain>
    </source>
</reference>
<dbReference type="SUPFAM" id="SSF52833">
    <property type="entry name" value="Thioredoxin-like"/>
    <property type="match status" value="1"/>
</dbReference>
<dbReference type="InterPro" id="IPR036249">
    <property type="entry name" value="Thioredoxin-like_sf"/>
</dbReference>
<organism evidence="1 2">
    <name type="scientific">Bradyrhizobium ontarionense</name>
    <dbReference type="NCBI Taxonomy" id="2898149"/>
    <lineage>
        <taxon>Bacteria</taxon>
        <taxon>Pseudomonadati</taxon>
        <taxon>Pseudomonadota</taxon>
        <taxon>Alphaproteobacteria</taxon>
        <taxon>Hyphomicrobiales</taxon>
        <taxon>Nitrobacteraceae</taxon>
        <taxon>Bradyrhizobium</taxon>
    </lineage>
</organism>